<dbReference type="Pfam" id="PF17921">
    <property type="entry name" value="Integrase_H2C2"/>
    <property type="match status" value="1"/>
</dbReference>
<dbReference type="GO" id="GO:0003887">
    <property type="term" value="F:DNA-directed DNA polymerase activity"/>
    <property type="evidence" value="ECO:0007669"/>
    <property type="project" value="UniProtKB-KW"/>
</dbReference>
<organism evidence="17 18">
    <name type="scientific">Striga hermonthica</name>
    <name type="common">Purple witchweed</name>
    <name type="synonym">Buchnera hermonthica</name>
    <dbReference type="NCBI Taxonomy" id="68872"/>
    <lineage>
        <taxon>Eukaryota</taxon>
        <taxon>Viridiplantae</taxon>
        <taxon>Streptophyta</taxon>
        <taxon>Embryophyta</taxon>
        <taxon>Tracheophyta</taxon>
        <taxon>Spermatophyta</taxon>
        <taxon>Magnoliopsida</taxon>
        <taxon>eudicotyledons</taxon>
        <taxon>Gunneridae</taxon>
        <taxon>Pentapetalae</taxon>
        <taxon>asterids</taxon>
        <taxon>lamiids</taxon>
        <taxon>Lamiales</taxon>
        <taxon>Orobanchaceae</taxon>
        <taxon>Buchnereae</taxon>
        <taxon>Striga</taxon>
    </lineage>
</organism>
<comment type="caution">
    <text evidence="17">The sequence shown here is derived from an EMBL/GenBank/DDBJ whole genome shotgun (WGS) entry which is preliminary data.</text>
</comment>
<keyword evidence="10" id="KW-0229">DNA integration</keyword>
<keyword evidence="5" id="KW-0479">Metal-binding</keyword>
<dbReference type="Proteomes" id="UP001153555">
    <property type="component" value="Unassembled WGS sequence"/>
</dbReference>
<dbReference type="GO" id="GO:0003677">
    <property type="term" value="F:DNA binding"/>
    <property type="evidence" value="ECO:0007669"/>
    <property type="project" value="UniProtKB-KW"/>
</dbReference>
<dbReference type="GO" id="GO:0003964">
    <property type="term" value="F:RNA-directed DNA polymerase activity"/>
    <property type="evidence" value="ECO:0007669"/>
    <property type="project" value="UniProtKB-KW"/>
</dbReference>
<keyword evidence="14" id="KW-0233">DNA recombination</keyword>
<keyword evidence="4" id="KW-0540">Nuclease</keyword>
<evidence type="ECO:0000256" key="11">
    <source>
        <dbReference type="ARBA" id="ARBA00022918"/>
    </source>
</evidence>
<accession>A0A9N7N720</accession>
<evidence type="ECO:0000256" key="5">
    <source>
        <dbReference type="ARBA" id="ARBA00022723"/>
    </source>
</evidence>
<dbReference type="Gene3D" id="3.30.70.270">
    <property type="match status" value="1"/>
</dbReference>
<keyword evidence="1" id="KW-0645">Protease</keyword>
<protein>
    <submittedName>
        <fullName evidence="17">Uncharacterized mitochondrial protein AtMg00860</fullName>
    </submittedName>
</protein>
<dbReference type="Gene3D" id="1.10.340.70">
    <property type="match status" value="1"/>
</dbReference>
<dbReference type="Pfam" id="PF24626">
    <property type="entry name" value="SH3_Tf2-1"/>
    <property type="match status" value="1"/>
</dbReference>
<keyword evidence="12" id="KW-0239">DNA-directed DNA polymerase</keyword>
<gene>
    <name evidence="17" type="ORF">SHERM_22565</name>
</gene>
<dbReference type="InterPro" id="IPR043128">
    <property type="entry name" value="Rev_trsase/Diguanyl_cyclase"/>
</dbReference>
<dbReference type="PANTHER" id="PTHR37984">
    <property type="entry name" value="PROTEIN CBG26694"/>
    <property type="match status" value="1"/>
</dbReference>
<dbReference type="InterPro" id="IPR050951">
    <property type="entry name" value="Retrovirus_Pol_polyprotein"/>
</dbReference>
<dbReference type="InterPro" id="IPR056924">
    <property type="entry name" value="SH3_Tf2-1"/>
</dbReference>
<dbReference type="Pfam" id="PF00665">
    <property type="entry name" value="rve"/>
    <property type="match status" value="1"/>
</dbReference>
<dbReference type="Gene3D" id="3.30.420.10">
    <property type="entry name" value="Ribonuclease H-like superfamily/Ribonuclease H"/>
    <property type="match status" value="2"/>
</dbReference>
<keyword evidence="18" id="KW-1185">Reference proteome</keyword>
<keyword evidence="13" id="KW-0238">DNA-binding</keyword>
<dbReference type="InterPro" id="IPR041373">
    <property type="entry name" value="RT_RNaseH"/>
</dbReference>
<dbReference type="EMBL" id="CACSLK010026383">
    <property type="protein sequence ID" value="CAA0825914.1"/>
    <property type="molecule type" value="Genomic_DNA"/>
</dbReference>
<keyword evidence="7" id="KW-0255">Endonuclease</keyword>
<keyword evidence="9" id="KW-0460">Magnesium</keyword>
<dbReference type="InterPro" id="IPR041588">
    <property type="entry name" value="Integrase_H2C2"/>
</dbReference>
<evidence type="ECO:0000313" key="18">
    <source>
        <dbReference type="Proteomes" id="UP001153555"/>
    </source>
</evidence>
<dbReference type="InterPro" id="IPR001584">
    <property type="entry name" value="Integrase_cat-core"/>
</dbReference>
<dbReference type="GO" id="GO:0006508">
    <property type="term" value="P:proteolysis"/>
    <property type="evidence" value="ECO:0007669"/>
    <property type="project" value="UniProtKB-KW"/>
</dbReference>
<dbReference type="InterPro" id="IPR043502">
    <property type="entry name" value="DNA/RNA_pol_sf"/>
</dbReference>
<dbReference type="GO" id="GO:0046872">
    <property type="term" value="F:metal ion binding"/>
    <property type="evidence" value="ECO:0007669"/>
    <property type="project" value="UniProtKB-KW"/>
</dbReference>
<dbReference type="PROSITE" id="PS50994">
    <property type="entry name" value="INTEGRASE"/>
    <property type="match status" value="1"/>
</dbReference>
<evidence type="ECO:0000256" key="3">
    <source>
        <dbReference type="ARBA" id="ARBA00022695"/>
    </source>
</evidence>
<dbReference type="GO" id="GO:0006310">
    <property type="term" value="P:DNA recombination"/>
    <property type="evidence" value="ECO:0007669"/>
    <property type="project" value="UniProtKB-KW"/>
</dbReference>
<dbReference type="InterPro" id="IPR036397">
    <property type="entry name" value="RNaseH_sf"/>
</dbReference>
<evidence type="ECO:0000256" key="10">
    <source>
        <dbReference type="ARBA" id="ARBA00022908"/>
    </source>
</evidence>
<dbReference type="PANTHER" id="PTHR37984:SF5">
    <property type="entry name" value="PROTEIN NYNRIN-LIKE"/>
    <property type="match status" value="1"/>
</dbReference>
<dbReference type="Pfam" id="PF17917">
    <property type="entry name" value="RT_RNaseH"/>
    <property type="match status" value="1"/>
</dbReference>
<evidence type="ECO:0000256" key="12">
    <source>
        <dbReference type="ARBA" id="ARBA00022932"/>
    </source>
</evidence>
<proteinExistence type="predicted"/>
<dbReference type="SUPFAM" id="SSF56672">
    <property type="entry name" value="DNA/RNA polymerases"/>
    <property type="match status" value="2"/>
</dbReference>
<dbReference type="FunFam" id="3.10.20.370:FF:000001">
    <property type="entry name" value="Retrovirus-related Pol polyprotein from transposon 17.6-like protein"/>
    <property type="match status" value="1"/>
</dbReference>
<feature type="region of interest" description="Disordered" evidence="15">
    <location>
        <begin position="48"/>
        <end position="79"/>
    </location>
</feature>
<dbReference type="SUPFAM" id="SSF53098">
    <property type="entry name" value="Ribonuclease H-like"/>
    <property type="match status" value="1"/>
</dbReference>
<dbReference type="AlphaFoldDB" id="A0A9N7N720"/>
<evidence type="ECO:0000256" key="13">
    <source>
        <dbReference type="ARBA" id="ARBA00023125"/>
    </source>
</evidence>
<dbReference type="FunFam" id="3.30.70.270:FF:000020">
    <property type="entry name" value="Transposon Tf2-6 polyprotein-like Protein"/>
    <property type="match status" value="1"/>
</dbReference>
<reference evidence="17" key="1">
    <citation type="submission" date="2019-12" db="EMBL/GenBank/DDBJ databases">
        <authorList>
            <person name="Scholes J."/>
        </authorList>
    </citation>
    <scope>NUCLEOTIDE SEQUENCE</scope>
</reference>
<dbReference type="CDD" id="cd09274">
    <property type="entry name" value="RNase_HI_RT_Ty3"/>
    <property type="match status" value="1"/>
</dbReference>
<dbReference type="GO" id="GO:0004519">
    <property type="term" value="F:endonuclease activity"/>
    <property type="evidence" value="ECO:0007669"/>
    <property type="project" value="UniProtKB-KW"/>
</dbReference>
<name>A0A9N7N720_STRHE</name>
<evidence type="ECO:0000256" key="7">
    <source>
        <dbReference type="ARBA" id="ARBA00022759"/>
    </source>
</evidence>
<evidence type="ECO:0000256" key="1">
    <source>
        <dbReference type="ARBA" id="ARBA00022670"/>
    </source>
</evidence>
<dbReference type="FunFam" id="3.30.420.10:FF:000032">
    <property type="entry name" value="Retrovirus-related Pol polyprotein from transposon 297-like Protein"/>
    <property type="match status" value="1"/>
</dbReference>
<feature type="domain" description="Integrase catalytic" evidence="16">
    <location>
        <begin position="409"/>
        <end position="568"/>
    </location>
</feature>
<feature type="compositionally biased region" description="Basic and acidic residues" evidence="15">
    <location>
        <begin position="48"/>
        <end position="68"/>
    </location>
</feature>
<dbReference type="InterPro" id="IPR012337">
    <property type="entry name" value="RNaseH-like_sf"/>
</dbReference>
<dbReference type="GO" id="GO:0015074">
    <property type="term" value="P:DNA integration"/>
    <property type="evidence" value="ECO:0007669"/>
    <property type="project" value="UniProtKB-KW"/>
</dbReference>
<dbReference type="GO" id="GO:0004190">
    <property type="term" value="F:aspartic-type endopeptidase activity"/>
    <property type="evidence" value="ECO:0007669"/>
    <property type="project" value="UniProtKB-KW"/>
</dbReference>
<evidence type="ECO:0000256" key="4">
    <source>
        <dbReference type="ARBA" id="ARBA00022722"/>
    </source>
</evidence>
<evidence type="ECO:0000256" key="6">
    <source>
        <dbReference type="ARBA" id="ARBA00022750"/>
    </source>
</evidence>
<keyword evidence="8" id="KW-0378">Hydrolase</keyword>
<sequence length="748" mass="85908">MVSALQVRDGLRHGRTTYLAALIETKPDVFYEVPDIFGKVLDEFKDTMPPELPKDLPPRRPCDHRIELEPGSQPPAQPPYRMPPAELAELRKQLDELLGLVNYYRRFIKGYSKVVSPLTDLLKKDRCWEWDKAQQVAFDLLKQVVTQEPILKLAKFDQPFDVQVDASDRAIGGVLVQDKHPIAFESRKLKDAETRYSTHEKEMTAVIHCLEMWRPYLLGTRFTVVTYNVANTYFRTQKKLSPKQARWQEFLGEFDFDWVHWPGKHNDVADALSRKAAASYVLALYAVESDFVEKVRGESLKDPVYVKLAEQVAAGEVRRYWLEDGLLYAKSRKMYIPSGGMRRELLKDYHDSQWAGHPGVERMYSLMMRKFYCPKMLDDVESYVWTCLVCQQDKTEKKKEAGLLQPLPIPDKPFQSLSLDFIGGFPKVKGMASVLVIVDRFSKYGIFIAAPGACPADLAAELVFKHVVKYFGMPDDIVSDRDPRFTGRFWTTMFNFMGIELKFSTAYHPQTDGQTERMNQLLEEYLRHYVTASQDNWVELLDMAQFCYNLHKSSATGMSPFELVYGQQPQLPHDVAVQRTGGKCPAAYRYARAQHELLVEARDSLAKAQRIMKKYADRGRRDVQFTVGDIVLLKVSPKVWKRISAKAVHHGLIPKYEGPFEIVRKVENVAYRLKMPDRLKVHPTFHVSYLKKYHPDLIEASRNVSTRAPLTNVGSFKTAQRLPALTVGDVNRNLPAGLYRGLELHNRG</sequence>
<evidence type="ECO:0000256" key="15">
    <source>
        <dbReference type="SAM" id="MobiDB-lite"/>
    </source>
</evidence>
<evidence type="ECO:0000256" key="2">
    <source>
        <dbReference type="ARBA" id="ARBA00022679"/>
    </source>
</evidence>
<evidence type="ECO:0000256" key="14">
    <source>
        <dbReference type="ARBA" id="ARBA00023172"/>
    </source>
</evidence>
<evidence type="ECO:0000256" key="8">
    <source>
        <dbReference type="ARBA" id="ARBA00022801"/>
    </source>
</evidence>
<evidence type="ECO:0000259" key="16">
    <source>
        <dbReference type="PROSITE" id="PS50994"/>
    </source>
</evidence>
<keyword evidence="3" id="KW-0548">Nucleotidyltransferase</keyword>
<keyword evidence="6" id="KW-0064">Aspartyl protease</keyword>
<keyword evidence="2" id="KW-0808">Transferase</keyword>
<evidence type="ECO:0000256" key="9">
    <source>
        <dbReference type="ARBA" id="ARBA00022842"/>
    </source>
</evidence>
<dbReference type="OrthoDB" id="1939491at2759"/>
<evidence type="ECO:0000313" key="17">
    <source>
        <dbReference type="EMBL" id="CAA0825914.1"/>
    </source>
</evidence>
<keyword evidence="11" id="KW-0695">RNA-directed DNA polymerase</keyword>